<evidence type="ECO:0000256" key="9">
    <source>
        <dbReference type="ARBA" id="ARBA00022932"/>
    </source>
</evidence>
<dbReference type="Proteomes" id="UP000076066">
    <property type="component" value="Chromosome"/>
</dbReference>
<evidence type="ECO:0000256" key="12">
    <source>
        <dbReference type="ARBA" id="ARBA00049244"/>
    </source>
</evidence>
<keyword evidence="8" id="KW-0235">DNA replication</keyword>
<proteinExistence type="inferred from homology"/>
<dbReference type="Pfam" id="PF02811">
    <property type="entry name" value="PHP"/>
    <property type="match status" value="1"/>
</dbReference>
<gene>
    <name evidence="14" type="ORF">AY555_07745</name>
</gene>
<dbReference type="PANTHER" id="PTHR32294">
    <property type="entry name" value="DNA POLYMERASE III SUBUNIT ALPHA"/>
    <property type="match status" value="1"/>
</dbReference>
<dbReference type="InterPro" id="IPR049821">
    <property type="entry name" value="PolIIIA_DnaE1_PHP"/>
</dbReference>
<dbReference type="InterPro" id="IPR011708">
    <property type="entry name" value="DNA_pol3_alpha_NTPase_dom"/>
</dbReference>
<dbReference type="OrthoDB" id="9803237at2"/>
<evidence type="ECO:0000259" key="13">
    <source>
        <dbReference type="SMART" id="SM00481"/>
    </source>
</evidence>
<evidence type="ECO:0000256" key="10">
    <source>
        <dbReference type="ARBA" id="ARBA00025611"/>
    </source>
</evidence>
<keyword evidence="9" id="KW-0239">DNA-directed DNA polymerase</keyword>
<dbReference type="EMBL" id="CP014525">
    <property type="protein sequence ID" value="AMW35636.1"/>
    <property type="molecule type" value="Genomic_DNA"/>
</dbReference>
<dbReference type="CDD" id="cd07433">
    <property type="entry name" value="PHP_PolIIIA_DnaE1"/>
    <property type="match status" value="1"/>
</dbReference>
<dbReference type="GO" id="GO:0005737">
    <property type="term" value="C:cytoplasm"/>
    <property type="evidence" value="ECO:0007669"/>
    <property type="project" value="UniProtKB-SubCell"/>
</dbReference>
<dbReference type="Gene3D" id="1.10.150.870">
    <property type="match status" value="1"/>
</dbReference>
<protein>
    <recommendedName>
        <fullName evidence="4">DNA polymerase III subunit alpha</fullName>
        <ecNumber evidence="3">2.7.7.7</ecNumber>
    </recommendedName>
</protein>
<dbReference type="InterPro" id="IPR016195">
    <property type="entry name" value="Pol/histidinol_Pase-like"/>
</dbReference>
<dbReference type="Pfam" id="PF07733">
    <property type="entry name" value="DNA_pol3_alpha"/>
    <property type="match status" value="1"/>
</dbReference>
<dbReference type="GO" id="GO:0006260">
    <property type="term" value="P:DNA replication"/>
    <property type="evidence" value="ECO:0007669"/>
    <property type="project" value="UniProtKB-KW"/>
</dbReference>
<evidence type="ECO:0000313" key="14">
    <source>
        <dbReference type="EMBL" id="AMW35636.1"/>
    </source>
</evidence>
<evidence type="ECO:0000256" key="2">
    <source>
        <dbReference type="ARBA" id="ARBA00009496"/>
    </source>
</evidence>
<dbReference type="NCBIfam" id="TIGR00594">
    <property type="entry name" value="polc"/>
    <property type="match status" value="1"/>
</dbReference>
<dbReference type="SUPFAM" id="SSF89550">
    <property type="entry name" value="PHP domain-like"/>
    <property type="match status" value="1"/>
</dbReference>
<keyword evidence="7" id="KW-0548">Nucleotidyltransferase</keyword>
<comment type="subcellular location">
    <subcellularLocation>
        <location evidence="1">Cytoplasm</location>
    </subcellularLocation>
</comment>
<comment type="subunit">
    <text evidence="11">DNA polymerase III contains a core (composed of alpha, epsilon and theta chains) that associates with a tau subunit. This core dimerizes to form the POLIII' complex. PolIII' associates with the gamma complex (composed of gamma, delta, delta', psi and chi chains) and with the beta chain to form the complete DNA polymerase III complex.</text>
</comment>
<dbReference type="InterPro" id="IPR004013">
    <property type="entry name" value="PHP_dom"/>
</dbReference>
<evidence type="ECO:0000256" key="1">
    <source>
        <dbReference type="ARBA" id="ARBA00004496"/>
    </source>
</evidence>
<dbReference type="KEGG" id="hjo:AY555_07745"/>
<evidence type="ECO:0000256" key="4">
    <source>
        <dbReference type="ARBA" id="ARBA00019114"/>
    </source>
</evidence>
<dbReference type="InterPro" id="IPR003141">
    <property type="entry name" value="Pol/His_phosphatase_N"/>
</dbReference>
<evidence type="ECO:0000256" key="5">
    <source>
        <dbReference type="ARBA" id="ARBA00022490"/>
    </source>
</evidence>
<dbReference type="SMART" id="SM00481">
    <property type="entry name" value="POLIIIAc"/>
    <property type="match status" value="1"/>
</dbReference>
<evidence type="ECO:0000256" key="3">
    <source>
        <dbReference type="ARBA" id="ARBA00012417"/>
    </source>
</evidence>
<dbReference type="GO" id="GO:0008408">
    <property type="term" value="F:3'-5' exonuclease activity"/>
    <property type="evidence" value="ECO:0007669"/>
    <property type="project" value="InterPro"/>
</dbReference>
<dbReference type="RefSeq" id="WP_066136793.1">
    <property type="nucleotide sequence ID" value="NZ_CP014525.1"/>
</dbReference>
<dbReference type="InterPro" id="IPR041931">
    <property type="entry name" value="DNA_pol3_alpha_thumb_dom"/>
</dbReference>
<dbReference type="Pfam" id="PF17657">
    <property type="entry name" value="DNA_pol3_finger"/>
    <property type="match status" value="1"/>
</dbReference>
<comment type="catalytic activity">
    <reaction evidence="12">
        <text>DNA(n) + a 2'-deoxyribonucleoside 5'-triphosphate = DNA(n+1) + diphosphate</text>
        <dbReference type="Rhea" id="RHEA:22508"/>
        <dbReference type="Rhea" id="RHEA-COMP:17339"/>
        <dbReference type="Rhea" id="RHEA-COMP:17340"/>
        <dbReference type="ChEBI" id="CHEBI:33019"/>
        <dbReference type="ChEBI" id="CHEBI:61560"/>
        <dbReference type="ChEBI" id="CHEBI:173112"/>
        <dbReference type="EC" id="2.7.7.7"/>
    </reaction>
</comment>
<dbReference type="GO" id="GO:0003887">
    <property type="term" value="F:DNA-directed DNA polymerase activity"/>
    <property type="evidence" value="ECO:0007669"/>
    <property type="project" value="UniProtKB-KW"/>
</dbReference>
<dbReference type="Gene3D" id="1.10.10.1600">
    <property type="entry name" value="Bacterial DNA polymerase III alpha subunit, thumb domain"/>
    <property type="match status" value="1"/>
</dbReference>
<evidence type="ECO:0000313" key="15">
    <source>
        <dbReference type="Proteomes" id="UP000076066"/>
    </source>
</evidence>
<dbReference type="AlphaFoldDB" id="A0A143DG68"/>
<dbReference type="Gene3D" id="3.20.20.140">
    <property type="entry name" value="Metal-dependent hydrolases"/>
    <property type="match status" value="1"/>
</dbReference>
<evidence type="ECO:0000256" key="7">
    <source>
        <dbReference type="ARBA" id="ARBA00022695"/>
    </source>
</evidence>
<dbReference type="InterPro" id="IPR004805">
    <property type="entry name" value="DnaE2/DnaE/PolC"/>
</dbReference>
<dbReference type="CDD" id="cd04485">
    <property type="entry name" value="DnaE_OBF"/>
    <property type="match status" value="1"/>
</dbReference>
<dbReference type="PANTHER" id="PTHR32294:SF0">
    <property type="entry name" value="DNA POLYMERASE III SUBUNIT ALPHA"/>
    <property type="match status" value="1"/>
</dbReference>
<accession>A0A143DG68</accession>
<dbReference type="GeneID" id="53317048"/>
<comment type="function">
    <text evidence="10">DNA polymerase III is a complex, multichain enzyme responsible for most of the replicative synthesis in bacteria. This DNA polymerase also exhibits 3' to 5' exonuclease activity. The alpha chain is the DNA polymerase.</text>
</comment>
<dbReference type="InterPro" id="IPR040982">
    <property type="entry name" value="DNA_pol3_finger"/>
</dbReference>
<dbReference type="Pfam" id="PF14579">
    <property type="entry name" value="HHH_6"/>
    <property type="match status" value="1"/>
</dbReference>
<dbReference type="NCBIfam" id="NF004226">
    <property type="entry name" value="PRK05673.1"/>
    <property type="match status" value="1"/>
</dbReference>
<reference evidence="14 15" key="1">
    <citation type="submission" date="2016-02" db="EMBL/GenBank/DDBJ databases">
        <title>Complete Genome of H5569, the type strain of the newly described species Haematospirillium jordaniae.</title>
        <authorList>
            <person name="Nicholson A.C."/>
            <person name="Humrighouse B.W."/>
            <person name="Loparov V."/>
            <person name="McQuiston J.R."/>
        </authorList>
    </citation>
    <scope>NUCLEOTIDE SEQUENCE [LARGE SCALE GENOMIC DNA]</scope>
    <source>
        <strain evidence="14 15">H5569</strain>
    </source>
</reference>
<evidence type="ECO:0000256" key="8">
    <source>
        <dbReference type="ARBA" id="ARBA00022705"/>
    </source>
</evidence>
<dbReference type="STRING" id="1549855.AY555_07745"/>
<dbReference type="InterPro" id="IPR029460">
    <property type="entry name" value="DNAPol_HHH"/>
</dbReference>
<keyword evidence="6" id="KW-0808">Transferase</keyword>
<evidence type="ECO:0000256" key="6">
    <source>
        <dbReference type="ARBA" id="ARBA00022679"/>
    </source>
</evidence>
<feature type="domain" description="Polymerase/histidinol phosphatase N-terminal" evidence="13">
    <location>
        <begin position="6"/>
        <end position="73"/>
    </location>
</feature>
<dbReference type="EC" id="2.7.7.7" evidence="3"/>
<evidence type="ECO:0000256" key="11">
    <source>
        <dbReference type="ARBA" id="ARBA00026073"/>
    </source>
</evidence>
<organism evidence="14 15">
    <name type="scientific">Haematospirillum jordaniae</name>
    <dbReference type="NCBI Taxonomy" id="1549855"/>
    <lineage>
        <taxon>Bacteria</taxon>
        <taxon>Pseudomonadati</taxon>
        <taxon>Pseudomonadota</taxon>
        <taxon>Alphaproteobacteria</taxon>
        <taxon>Rhodospirillales</taxon>
        <taxon>Novispirillaceae</taxon>
        <taxon>Haematospirillum</taxon>
    </lineage>
</organism>
<keyword evidence="15" id="KW-1185">Reference proteome</keyword>
<name>A0A143DG68_9PROT</name>
<comment type="similarity">
    <text evidence="2">Belongs to the DNA polymerase type-C family. DnaE subfamily.</text>
</comment>
<sequence length="1158" mass="127886">MQNAFVHLRLHTPYSMSEGAIPIKTLGKTCRERGMPAVAITDTRNLFGGLEFSVTLAADGVQPIVGCQVAVERAGDAESQRGRRDMVPDQFDDLVLLCQDALGYSNLIALISHAFMAAESGEVPKIRRADLEARSKGLLCLTGGVAGPVGYRVLNGGPQAAETELQWLASVFPGRLYMEIQRHDTPEENRTEPVFIDLAYKHGIPLVATNDCYFPDRELFEAHDVLICMSQKLTVSATERRRLTPEHYLKSAAEMRELFQDLPEAIDNTLTIARRCAVMVEKRKPILPRSTRAVDSSEEDVLRQMAREGLEKRLPVHVYTPGMTEDEKAKVAAPYYQRLAFELDVIIQMGFPGYFIIVADFIQWAKDNDVPVGPGRGSGAGSLVAWALTITDLDPLRFQLLFERFLNPERISMPDFDIDFCQERRGEVIEYVQKAYGRDRVAQIITFGKLQARAVLRSVGRVLEMPLGYVDRICKLVPNNPANPVSLQEAIVQEPQLQALRDSDPQVAQLLSIGQRLEGLYSHASTHAAGVVIGDRPLDQLVPMYRDPGSDMPVTQFNMKWVESAGLVKFDFLGLKTLTVLQKAVNLLRERGIQIDLSSLPLDDQKTYDMLGRGEAAGVFQLESQGMRDVLTRMKPDCLEDIIAVVALYRPGPMDNIPSYIARKQGTEPIDYMHPSLESILKETYGIMIYQEQVMQAAQVLAGYSLGSADLLRRAMGKKIKEEMDQQRAMFVQGCAENGIASGQASGIFDTIAKFAGYGFNKSHAAAYAYVAYQTAYMKANYPVEFMAAIMTYDMHNTDKLASFRGELQRLGIPLLPPDINASDVQFSVEFGDPNPQGAVRYALAAVRNVGEAAMQGLVTERRSRGAFRSVQDFAGRMDSRAINKRLLESLVRAGAFDCLEPSRARLFAGIELLLRHAQVAAEARASSQVSLFGPADTVPRFDLPAGQEWSRTDILNEERAAIGFFLSAHPLDAYKTTLERLDAVPSSDLVMYLRNGGQTPVRMAAIVGGRKEKTGRNGSRYAFVSLSDAGGGYEAMFFSEILSSSRDLLDSGKPLLLSVDARLDGDQVRLSVQHVESLDNAVSRATKKIMVVFDVPSCLGKVRQIVDADAKGHGRVVLVARTRSQEVEMPLRQGFALSGHTIGALKDIPGVLEVREI</sequence>
<keyword evidence="5" id="KW-0963">Cytoplasm</keyword>